<dbReference type="PANTHER" id="PTHR34817:SF1">
    <property type="entry name" value="NUCLEOTIDYLTRANSFERASE"/>
    <property type="match status" value="1"/>
</dbReference>
<evidence type="ECO:0000313" key="2">
    <source>
        <dbReference type="Proteomes" id="UP000675880"/>
    </source>
</evidence>
<dbReference type="Pfam" id="PF10127">
    <property type="entry name" value="RlaP"/>
    <property type="match status" value="1"/>
</dbReference>
<keyword evidence="2" id="KW-1185">Reference proteome</keyword>
<organism evidence="1 2">
    <name type="scientific">Nitrospira defluvii</name>
    <dbReference type="NCBI Taxonomy" id="330214"/>
    <lineage>
        <taxon>Bacteria</taxon>
        <taxon>Pseudomonadati</taxon>
        <taxon>Nitrospirota</taxon>
        <taxon>Nitrospiria</taxon>
        <taxon>Nitrospirales</taxon>
        <taxon>Nitrospiraceae</taxon>
        <taxon>Nitrospira</taxon>
    </lineage>
</organism>
<dbReference type="EMBL" id="CAJNBJ010000016">
    <property type="protein sequence ID" value="CAE6760065.1"/>
    <property type="molecule type" value="Genomic_DNA"/>
</dbReference>
<evidence type="ECO:0000313" key="1">
    <source>
        <dbReference type="EMBL" id="CAE6760065.1"/>
    </source>
</evidence>
<dbReference type="RefSeq" id="WP_213042739.1">
    <property type="nucleotide sequence ID" value="NZ_CAJNBJ010000016.1"/>
</dbReference>
<name>A0ABN7LN42_9BACT</name>
<gene>
    <name evidence="1" type="ORF">NSPZN2_30600</name>
</gene>
<reference evidence="1 2" key="1">
    <citation type="submission" date="2021-02" db="EMBL/GenBank/DDBJ databases">
        <authorList>
            <person name="Han P."/>
        </authorList>
    </citation>
    <scope>NUCLEOTIDE SEQUENCE [LARGE SCALE GENOMIC DNA]</scope>
    <source>
        <strain evidence="1">Candidatus Nitrospira sp. ZN2</strain>
    </source>
</reference>
<sequence>MTNPHSPPTDTCILKVVVGSHAHGLAGPDSDKDFRSVFVLPTAELFRVGFKYQGTRMMKEEDDETAWEIGHFLQLALQGHPLVLETLVAPVVTMDDWGTELRQLFPRLWSAQTAYDSFLNYCENQRKKMLEKKDGRPAKYAAAYVRVLFNLCELLERGSFSIRISETPVGEVVRRIKSGQYRPGEVIDLGEYWSEEAARRLRTCTQQARPDLADAFLLKLRKAFLR</sequence>
<protein>
    <recommendedName>
        <fullName evidence="3">Nucleotidyltransferase</fullName>
    </recommendedName>
</protein>
<dbReference type="Proteomes" id="UP000675880">
    <property type="component" value="Unassembled WGS sequence"/>
</dbReference>
<comment type="caution">
    <text evidence="1">The sequence shown here is derived from an EMBL/GenBank/DDBJ whole genome shotgun (WGS) entry which is preliminary data.</text>
</comment>
<proteinExistence type="predicted"/>
<dbReference type="PANTHER" id="PTHR34817">
    <property type="entry name" value="NUCLEOTIDYLTRANSFERASE"/>
    <property type="match status" value="1"/>
</dbReference>
<accession>A0ABN7LN42</accession>
<dbReference type="InterPro" id="IPR018775">
    <property type="entry name" value="RlaP"/>
</dbReference>
<evidence type="ECO:0008006" key="3">
    <source>
        <dbReference type="Google" id="ProtNLM"/>
    </source>
</evidence>